<feature type="compositionally biased region" description="Low complexity" evidence="1">
    <location>
        <begin position="413"/>
        <end position="422"/>
    </location>
</feature>
<feature type="region of interest" description="Disordered" evidence="1">
    <location>
        <begin position="624"/>
        <end position="655"/>
    </location>
</feature>
<evidence type="ECO:0000256" key="1">
    <source>
        <dbReference type="SAM" id="MobiDB-lite"/>
    </source>
</evidence>
<evidence type="ECO:0000313" key="2">
    <source>
        <dbReference type="EMBL" id="ROT84034.1"/>
    </source>
</evidence>
<organism evidence="2 3">
    <name type="scientific">Penaeus vannamei</name>
    <name type="common">Whiteleg shrimp</name>
    <name type="synonym">Litopenaeus vannamei</name>
    <dbReference type="NCBI Taxonomy" id="6689"/>
    <lineage>
        <taxon>Eukaryota</taxon>
        <taxon>Metazoa</taxon>
        <taxon>Ecdysozoa</taxon>
        <taxon>Arthropoda</taxon>
        <taxon>Crustacea</taxon>
        <taxon>Multicrustacea</taxon>
        <taxon>Malacostraca</taxon>
        <taxon>Eumalacostraca</taxon>
        <taxon>Eucarida</taxon>
        <taxon>Decapoda</taxon>
        <taxon>Dendrobranchiata</taxon>
        <taxon>Penaeoidea</taxon>
        <taxon>Penaeidae</taxon>
        <taxon>Penaeus</taxon>
    </lineage>
</organism>
<feature type="compositionally biased region" description="Acidic residues" evidence="1">
    <location>
        <begin position="628"/>
        <end position="641"/>
    </location>
</feature>
<gene>
    <name evidence="2" type="ORF">C7M84_022780</name>
</gene>
<sequence length="941" mass="102455">MNPRESACYSTNVVDSRLSCPPAVVVGGRVSKEFPRRRPPSVELPARKVKNKTQFDKERNETVVITVGDGEGVEEARSSDTNCSKEDVGNAAVPINCDTGIREEAVGNAGIELNPAGNTAVKLDDGKDTAVESKDLGNTAVVRTLANTAVEFKDLGNTAVESKNLGNAEFDSAGDPAVDSLVVGNAGALLPSSRIEISDFCNPVVESSLGGSICDPIGPYPPTPDQSELSVTSSIDSQPISEEIGVTETKSLPIGPYPSAFDQSEQPVTSLIDTQPIRGVRDVTQVPIGQKSSTVDRSEEFVTSPEVRKHLEGDVTSGHGERGSIVPEASKSNPSNGFNGHPAGEFEPDFQNSGEIEFLKANGDAQPGNPTVSEAPEFENSKSNGPWELANGNNESEDSNSDSTSESEDSYETYEGGEYSTSLDLPYQRGHERNDYLTPYDLSYQERSDYSTSYDHSYQRGHERNDYLTPYDHSYQRGHERNDYLTPYDLSYQRGHERNDYLNSFDPYHERSQYPTSFDLSCQRGQPGHAYGDLYRSKSQPEQISDHPDTADVGGQLNAPLNGNLPLHLFFSQPNLFDRGQGSLGQQRSLGSFTSSRSTSKGSTFLYTIEEEVDAFEAVDPDLYYGDTDSDTDPDITDTDSDITNRGADTDTDSDITNTSDITNFRLSRSNPNLRDVIGRDLGGCDVMNEAPDVIGRSYREYDGIGEAPDVIGRHYGGCDVMGHSPDLIGGGHAGHDVMTPSRHAIGHDFATEDRDVTPFSGGRHAPQSPTVDRTDRATPTVTFRNHRNEVRSAGSAVEWPYLTSLPTEFSAYASNTSLEHDSFTKTSKIYKWNGSCSVSDLTSLTRDLGEQGDDLSPPVTSRLTSSASDLSRIGVFSGGQVKVEGSGGMRGGQGAHDLTSYVDWRSKVNEDADEEDFDLMMPNGNFLRQSKYLSFFFVIF</sequence>
<keyword evidence="3" id="KW-1185">Reference proteome</keyword>
<proteinExistence type="predicted"/>
<feature type="compositionally biased region" description="Basic and acidic residues" evidence="1">
    <location>
        <begin position="294"/>
        <end position="313"/>
    </location>
</feature>
<accession>A0A3R7ND77</accession>
<feature type="region of interest" description="Disordered" evidence="1">
    <location>
        <begin position="247"/>
        <end position="266"/>
    </location>
</feature>
<name>A0A3R7ND77_PENVA</name>
<protein>
    <submittedName>
        <fullName evidence="2">Uncharacterized protein</fullName>
    </submittedName>
</protein>
<dbReference type="AlphaFoldDB" id="A0A3R7ND77"/>
<feature type="region of interest" description="Disordered" evidence="1">
    <location>
        <begin position="529"/>
        <end position="551"/>
    </location>
</feature>
<feature type="compositionally biased region" description="Acidic residues" evidence="1">
    <location>
        <begin position="395"/>
        <end position="412"/>
    </location>
</feature>
<dbReference type="EMBL" id="QCYY01000607">
    <property type="protein sequence ID" value="ROT84034.1"/>
    <property type="molecule type" value="Genomic_DNA"/>
</dbReference>
<dbReference type="Proteomes" id="UP000283509">
    <property type="component" value="Unassembled WGS sequence"/>
</dbReference>
<feature type="region of interest" description="Disordered" evidence="1">
    <location>
        <begin position="288"/>
        <end position="432"/>
    </location>
</feature>
<reference evidence="2 3" key="2">
    <citation type="submission" date="2019-01" db="EMBL/GenBank/DDBJ databases">
        <title>The decoding of complex shrimp genome reveals the adaptation for benthos swimmer, frequently molting mechanism and breeding impact on genome.</title>
        <authorList>
            <person name="Sun Y."/>
            <person name="Gao Y."/>
            <person name="Yu Y."/>
        </authorList>
    </citation>
    <scope>NUCLEOTIDE SEQUENCE [LARGE SCALE GENOMIC DNA]</scope>
    <source>
        <tissue evidence="2">Muscle</tissue>
    </source>
</reference>
<comment type="caution">
    <text evidence="2">The sequence shown here is derived from an EMBL/GenBank/DDBJ whole genome shotgun (WGS) entry which is preliminary data.</text>
</comment>
<reference evidence="2 3" key="1">
    <citation type="submission" date="2018-04" db="EMBL/GenBank/DDBJ databases">
        <authorList>
            <person name="Zhang X."/>
            <person name="Yuan J."/>
            <person name="Li F."/>
            <person name="Xiang J."/>
        </authorList>
    </citation>
    <scope>NUCLEOTIDE SEQUENCE [LARGE SCALE GENOMIC DNA]</scope>
    <source>
        <tissue evidence="2">Muscle</tissue>
    </source>
</reference>
<feature type="region of interest" description="Disordered" evidence="1">
    <location>
        <begin position="580"/>
        <end position="599"/>
    </location>
</feature>
<evidence type="ECO:0000313" key="3">
    <source>
        <dbReference type="Proteomes" id="UP000283509"/>
    </source>
</evidence>